<name>A0ABY8EH83_9FIRM</name>
<evidence type="ECO:0000313" key="2">
    <source>
        <dbReference type="Proteomes" id="UP001222800"/>
    </source>
</evidence>
<dbReference type="EMBL" id="CP120733">
    <property type="protein sequence ID" value="WFD10123.1"/>
    <property type="molecule type" value="Genomic_DNA"/>
</dbReference>
<accession>A0ABY8EH83</accession>
<protein>
    <submittedName>
        <fullName evidence="1">Stage II sporulation protein R</fullName>
    </submittedName>
</protein>
<dbReference type="RefSeq" id="WP_277732100.1">
    <property type="nucleotide sequence ID" value="NZ_CP120733.1"/>
</dbReference>
<gene>
    <name evidence="1" type="primary">spoIIR</name>
    <name evidence="1" type="ORF">P4S50_17460</name>
</gene>
<sequence>MRKVLIAFFISLFCFMSTISYLGDVYANRDNYKEKLIRFHVIANSDSQKDQELKLKVRDKIIEFLSPKLEKSKSIKETKEIITENIENIQKIASDEIKENNKKYTVTANLDYSNFPTKKYSNIVLPAGEYKALKVVIGEGKGKNWWCVMFPPLCFIDINHGITNDKTEKNLKKVLTKDEYKMILVDNKDVKLKFKIVEVLEKIKNKSSKLDLVKK</sequence>
<keyword evidence="2" id="KW-1185">Reference proteome</keyword>
<dbReference type="Proteomes" id="UP001222800">
    <property type="component" value="Chromosome"/>
</dbReference>
<dbReference type="InterPro" id="IPR014202">
    <property type="entry name" value="Spore_II_R"/>
</dbReference>
<organism evidence="1 2">
    <name type="scientific">Tepidibacter hydrothermalis</name>
    <dbReference type="NCBI Taxonomy" id="3036126"/>
    <lineage>
        <taxon>Bacteria</taxon>
        <taxon>Bacillati</taxon>
        <taxon>Bacillota</taxon>
        <taxon>Clostridia</taxon>
        <taxon>Peptostreptococcales</taxon>
        <taxon>Peptostreptococcaceae</taxon>
        <taxon>Tepidibacter</taxon>
    </lineage>
</organism>
<dbReference type="Pfam" id="PF09551">
    <property type="entry name" value="Spore_II_R"/>
    <property type="match status" value="1"/>
</dbReference>
<evidence type="ECO:0000313" key="1">
    <source>
        <dbReference type="EMBL" id="WFD10123.1"/>
    </source>
</evidence>
<reference evidence="1 2" key="1">
    <citation type="submission" date="2023-03" db="EMBL/GenBank/DDBJ databases">
        <title>Complete genome sequence of Tepidibacter sp. SWIR-1, isolated from a deep-sea hydrothermal vent.</title>
        <authorList>
            <person name="Li X."/>
        </authorList>
    </citation>
    <scope>NUCLEOTIDE SEQUENCE [LARGE SCALE GENOMIC DNA]</scope>
    <source>
        <strain evidence="1 2">SWIR-1</strain>
    </source>
</reference>
<dbReference type="NCBIfam" id="TIGR02837">
    <property type="entry name" value="spore_II_R"/>
    <property type="match status" value="1"/>
</dbReference>
<proteinExistence type="predicted"/>